<keyword evidence="1" id="KW-0614">Plasmid</keyword>
<proteinExistence type="predicted"/>
<evidence type="ECO:0000313" key="1">
    <source>
        <dbReference type="EMBL" id="UVF22492.1"/>
    </source>
</evidence>
<name>A0ABY5S376_9HYPH</name>
<organism evidence="1 2">
    <name type="scientific">Microvirga terrae</name>
    <dbReference type="NCBI Taxonomy" id="2740529"/>
    <lineage>
        <taxon>Bacteria</taxon>
        <taxon>Pseudomonadati</taxon>
        <taxon>Pseudomonadota</taxon>
        <taxon>Alphaproteobacteria</taxon>
        <taxon>Hyphomicrobiales</taxon>
        <taxon>Methylobacteriaceae</taxon>
        <taxon>Microvirga</taxon>
    </lineage>
</organism>
<gene>
    <name evidence="1" type="ORF">HPT29_025405</name>
</gene>
<dbReference type="RefSeq" id="WP_173948931.1">
    <property type="nucleotide sequence ID" value="NZ_CP102846.1"/>
</dbReference>
<accession>A0ABY5S376</accession>
<reference evidence="1" key="1">
    <citation type="submission" date="2022-08" db="EMBL/GenBank/DDBJ databases">
        <title>Microvirga terrae sp. nov., isolated from soil.</title>
        <authorList>
            <person name="Kim K.H."/>
            <person name="Seo Y.L."/>
            <person name="Kim J.M."/>
            <person name="Lee J.K."/>
            <person name="Han D.M."/>
            <person name="Jeon C.O."/>
        </authorList>
    </citation>
    <scope>NUCLEOTIDE SEQUENCE</scope>
    <source>
        <strain evidence="1">R24</strain>
        <plasmid evidence="1">pR24_1</plasmid>
    </source>
</reference>
<dbReference type="Proteomes" id="UP001017257">
    <property type="component" value="Plasmid pR24_1"/>
</dbReference>
<geneLocation type="plasmid" evidence="1 2">
    <name>pR24_1</name>
</geneLocation>
<keyword evidence="2" id="KW-1185">Reference proteome</keyword>
<sequence length="105" mass="11967">MALNALQIAQDHERPIFFPNLTSKNTTAKAFHDFMKVRDNGDAHRAYPSRVYSIYLQVLREVARRVELEPLDEIEMTLFAQAEVLARRAMSHPSGPEHFSAIAAE</sequence>
<dbReference type="EMBL" id="CP102846">
    <property type="protein sequence ID" value="UVF22492.1"/>
    <property type="molecule type" value="Genomic_DNA"/>
</dbReference>
<protein>
    <submittedName>
        <fullName evidence="1">Uncharacterized protein</fullName>
    </submittedName>
</protein>
<evidence type="ECO:0000313" key="2">
    <source>
        <dbReference type="Proteomes" id="UP001017257"/>
    </source>
</evidence>